<dbReference type="Gene3D" id="3.40.50.300">
    <property type="entry name" value="P-loop containing nucleotide triphosphate hydrolases"/>
    <property type="match status" value="1"/>
</dbReference>
<evidence type="ECO:0000259" key="2">
    <source>
        <dbReference type="Pfam" id="PF19993"/>
    </source>
</evidence>
<evidence type="ECO:0000313" key="4">
    <source>
        <dbReference type="Proteomes" id="UP000622687"/>
    </source>
</evidence>
<dbReference type="InterPro" id="IPR027417">
    <property type="entry name" value="P-loop_NTPase"/>
</dbReference>
<evidence type="ECO:0000256" key="1">
    <source>
        <dbReference type="SAM" id="Phobius"/>
    </source>
</evidence>
<proteinExistence type="predicted"/>
<dbReference type="InterPro" id="IPR045528">
    <property type="entry name" value="DO-GTPase2"/>
</dbReference>
<keyword evidence="1" id="KW-0472">Membrane</keyword>
<feature type="transmembrane region" description="Helical" evidence="1">
    <location>
        <begin position="119"/>
        <end position="142"/>
    </location>
</feature>
<name>A0A934M5R1_9CLOT</name>
<gene>
    <name evidence="3" type="ORF">I6U51_06100</name>
</gene>
<dbReference type="Proteomes" id="UP000622687">
    <property type="component" value="Unassembled WGS sequence"/>
</dbReference>
<keyword evidence="4" id="KW-1185">Reference proteome</keyword>
<comment type="caution">
    <text evidence="3">The sequence shown here is derived from an EMBL/GenBank/DDBJ whole genome shotgun (WGS) entry which is preliminary data.</text>
</comment>
<dbReference type="EMBL" id="JAEEGB010000006">
    <property type="protein sequence ID" value="MBI6872281.1"/>
    <property type="molecule type" value="Genomic_DNA"/>
</dbReference>
<reference evidence="3" key="1">
    <citation type="submission" date="2020-12" db="EMBL/GenBank/DDBJ databases">
        <title>Clostridium thailandense sp. nov., a novel acetogenic bacterium isolated from peat land soil in Thailand.</title>
        <authorList>
            <person name="Chaikitkaew S."/>
            <person name="Birkeland N.K."/>
        </authorList>
    </citation>
    <scope>NUCLEOTIDE SEQUENCE</scope>
    <source>
        <strain evidence="3">DSM 17425</strain>
    </source>
</reference>
<dbReference type="AlphaFoldDB" id="A0A934M5R1"/>
<dbReference type="Pfam" id="PF19993">
    <property type="entry name" value="DO-GTPase2"/>
    <property type="match status" value="1"/>
</dbReference>
<sequence>MFIVLGSIIAIIAGAVIGIGEGFFKTVDSYFRGLRYSIHKGNSLKTKREFYEPAKEKYFFYKQYEDLNNTYKSATSVNKGKILVLKQQLINGSYFTFGRIKTAQFIIYIMGNILNAICFFIHFLIITIISIPIYIVYFIVIAMEKIKFTRERIAGRCPYCHIKFDIPYYICPSCEKVHKRLEAGPYGIMKRTCECGEVIPSTNFAGRAKLRAVCPRCSKSIESKETSPICIPIIGGVSAGKTSFMYSALNTLINDLAKAKKWNIRFLNEKEELKIRECLDTLNKGILPRKTIKQDTVPYSVFINSDKFRSEKLLYMYDIAGEYFDIRASIRRHNYYKYTDGLIFIIDPLSIEGVVKSISENQEFIKSSPSNTNVNDLLDRFILGLREVREMKLNKLIDIPVAVIVNKMDVLEGQENIIEFLKDSGEEKLIRKFEHNFSNYQFFSCSALGHSSVGETYKSQGIFEPVEWILGQINQDMK</sequence>
<accession>A0A934M5R1</accession>
<keyword evidence="1" id="KW-0812">Transmembrane</keyword>
<feature type="domain" description="Double-GTPase 2" evidence="2">
    <location>
        <begin position="230"/>
        <end position="446"/>
    </location>
</feature>
<dbReference type="PROSITE" id="PS51417">
    <property type="entry name" value="ARF"/>
    <property type="match status" value="1"/>
</dbReference>
<dbReference type="SUPFAM" id="SSF52540">
    <property type="entry name" value="P-loop containing nucleoside triphosphate hydrolases"/>
    <property type="match status" value="1"/>
</dbReference>
<evidence type="ECO:0000313" key="3">
    <source>
        <dbReference type="EMBL" id="MBI6872281.1"/>
    </source>
</evidence>
<keyword evidence="1" id="KW-1133">Transmembrane helix</keyword>
<organism evidence="3 4">
    <name type="scientific">Clostridium aciditolerans</name>
    <dbReference type="NCBI Taxonomy" id="339861"/>
    <lineage>
        <taxon>Bacteria</taxon>
        <taxon>Bacillati</taxon>
        <taxon>Bacillota</taxon>
        <taxon>Clostridia</taxon>
        <taxon>Eubacteriales</taxon>
        <taxon>Clostridiaceae</taxon>
        <taxon>Clostridium</taxon>
    </lineage>
</organism>
<protein>
    <recommendedName>
        <fullName evidence="2">Double-GTPase 2 domain-containing protein</fullName>
    </recommendedName>
</protein>